<proteinExistence type="predicted"/>
<feature type="compositionally biased region" description="Basic and acidic residues" evidence="1">
    <location>
        <begin position="100"/>
        <end position="114"/>
    </location>
</feature>
<reference evidence="2" key="1">
    <citation type="submission" date="2022-10" db="EMBL/GenBank/DDBJ databases">
        <title>Complete genome sequence of Schlegelella aquatica LMG 23380.</title>
        <authorList>
            <person name="Musilova J."/>
            <person name="Kourilova X."/>
            <person name="Bezdicek M."/>
            <person name="Hermankova K."/>
            <person name="Obruca S."/>
            <person name="Sedlar K."/>
        </authorList>
    </citation>
    <scope>NUCLEOTIDE SEQUENCE</scope>
    <source>
        <strain evidence="2">LMG 23380</strain>
    </source>
</reference>
<feature type="region of interest" description="Disordered" evidence="1">
    <location>
        <begin position="100"/>
        <end position="126"/>
    </location>
</feature>
<dbReference type="RefSeq" id="WP_264892702.1">
    <property type="nucleotide sequence ID" value="NZ_CP110257.1"/>
</dbReference>
<accession>A0ABY6MSJ9</accession>
<dbReference type="Proteomes" id="UP001163266">
    <property type="component" value="Chromosome"/>
</dbReference>
<evidence type="ECO:0000313" key="2">
    <source>
        <dbReference type="EMBL" id="UZD54992.1"/>
    </source>
</evidence>
<name>A0ABY6MSJ9_9BURK</name>
<evidence type="ECO:0000313" key="3">
    <source>
        <dbReference type="Proteomes" id="UP001163266"/>
    </source>
</evidence>
<dbReference type="EMBL" id="CP110257">
    <property type="protein sequence ID" value="UZD54992.1"/>
    <property type="molecule type" value="Genomic_DNA"/>
</dbReference>
<keyword evidence="3" id="KW-1185">Reference proteome</keyword>
<sequence>MTLRRACAQRDEAALLDLGTTPPRVFAFGVKAADNEFHWASWGKRRSVIALKRNVRFIYAGGRRTPPPADNDLWSNIKPTMFETPVEKLVPYARECPRAREQRHPLSARREAARPSRAAGQPLRKCNMSTADNPLQLPAHIKAMPEEEKRLRKEWLKRKFASFEYHEELVRLHEQWRNALRKALQRAVHDRTPDPDCGTKGQAARNFERTYWPIIERKPKPGDYKPELWDKYYATGMFRSIPDYSRYLLSEGDMLDWMTEDEHTELTKYWTPMARMAQNIRYTVDDMWSYEGTDDWILDQTYTGPIDWPDNWRTEVSPPRIKAGEPVPQGGVWQSVDDHKRQLRVHAGERLPDLGSAYGITLWERIGD</sequence>
<evidence type="ECO:0000256" key="1">
    <source>
        <dbReference type="SAM" id="MobiDB-lite"/>
    </source>
</evidence>
<organism evidence="2 3">
    <name type="scientific">Caldimonas aquatica</name>
    <dbReference type="NCBI Taxonomy" id="376175"/>
    <lineage>
        <taxon>Bacteria</taxon>
        <taxon>Pseudomonadati</taxon>
        <taxon>Pseudomonadota</taxon>
        <taxon>Betaproteobacteria</taxon>
        <taxon>Burkholderiales</taxon>
        <taxon>Sphaerotilaceae</taxon>
        <taxon>Caldimonas</taxon>
    </lineage>
</organism>
<gene>
    <name evidence="2" type="ORF">OMP39_15215</name>
</gene>
<protein>
    <submittedName>
        <fullName evidence="2">Uncharacterized protein</fullName>
    </submittedName>
</protein>